<evidence type="ECO:0000259" key="5">
    <source>
        <dbReference type="Pfam" id="PF00884"/>
    </source>
</evidence>
<dbReference type="Pfam" id="PF00884">
    <property type="entry name" value="Sulfatase"/>
    <property type="match status" value="1"/>
</dbReference>
<sequence length="211" mass="23906">MKAIPSPFGLLLLLALAAHSSAAKPRNVVLILSDDHRYDFLGFMEEAPEFLETPNLDRIAREGAHFANAFVTTSLCSPSRASILTGQYMRNHRVVDNQRPVPEGTRFFPEYLQEAGYRTGYVGKWHMGHEDDRPRKGFDHWVSFPGQGVYMNPTFNVNGKRKAFEGYMADLLTDQAVAWLDEVGKKKSKGKPFFLQIGYKAVHYPFQPAPR</sequence>
<dbReference type="GO" id="GO:0016787">
    <property type="term" value="F:hydrolase activity"/>
    <property type="evidence" value="ECO:0007669"/>
    <property type="project" value="UniProtKB-KW"/>
</dbReference>
<comment type="similarity">
    <text evidence="1">Belongs to the sulfatase family.</text>
</comment>
<dbReference type="PANTHER" id="PTHR43108">
    <property type="entry name" value="N-ACETYLGLUCOSAMINE-6-SULFATASE FAMILY MEMBER"/>
    <property type="match status" value="1"/>
</dbReference>
<feature type="non-terminal residue" evidence="6">
    <location>
        <position position="211"/>
    </location>
</feature>
<feature type="domain" description="Sulfatase N-terminal" evidence="5">
    <location>
        <begin position="26"/>
        <end position="208"/>
    </location>
</feature>
<dbReference type="InterPro" id="IPR000917">
    <property type="entry name" value="Sulfatase_N"/>
</dbReference>
<accession>A0A382YN81</accession>
<dbReference type="Gene3D" id="3.40.720.10">
    <property type="entry name" value="Alkaline Phosphatase, subunit A"/>
    <property type="match status" value="1"/>
</dbReference>
<name>A0A382YN81_9ZZZZ</name>
<dbReference type="PROSITE" id="PS00149">
    <property type="entry name" value="SULFATASE_2"/>
    <property type="match status" value="1"/>
</dbReference>
<evidence type="ECO:0000313" key="6">
    <source>
        <dbReference type="EMBL" id="SVD84471.1"/>
    </source>
</evidence>
<evidence type="ECO:0000256" key="4">
    <source>
        <dbReference type="ARBA" id="ARBA00023180"/>
    </source>
</evidence>
<evidence type="ECO:0000256" key="2">
    <source>
        <dbReference type="ARBA" id="ARBA00022729"/>
    </source>
</evidence>
<dbReference type="PROSITE" id="PS00523">
    <property type="entry name" value="SULFATASE_1"/>
    <property type="match status" value="1"/>
</dbReference>
<organism evidence="6">
    <name type="scientific">marine metagenome</name>
    <dbReference type="NCBI Taxonomy" id="408172"/>
    <lineage>
        <taxon>unclassified sequences</taxon>
        <taxon>metagenomes</taxon>
        <taxon>ecological metagenomes</taxon>
    </lineage>
</organism>
<reference evidence="6" key="1">
    <citation type="submission" date="2018-05" db="EMBL/GenBank/DDBJ databases">
        <authorList>
            <person name="Lanie J.A."/>
            <person name="Ng W.-L."/>
            <person name="Kazmierczak K.M."/>
            <person name="Andrzejewski T.M."/>
            <person name="Davidsen T.M."/>
            <person name="Wayne K.J."/>
            <person name="Tettelin H."/>
            <person name="Glass J.I."/>
            <person name="Rusch D."/>
            <person name="Podicherti R."/>
            <person name="Tsui H.-C.T."/>
            <person name="Winkler M.E."/>
        </authorList>
    </citation>
    <scope>NUCLEOTIDE SEQUENCE</scope>
</reference>
<evidence type="ECO:0000256" key="1">
    <source>
        <dbReference type="ARBA" id="ARBA00008779"/>
    </source>
</evidence>
<dbReference type="SUPFAM" id="SSF53649">
    <property type="entry name" value="Alkaline phosphatase-like"/>
    <property type="match status" value="1"/>
</dbReference>
<keyword evidence="3" id="KW-0378">Hydrolase</keyword>
<keyword evidence="4" id="KW-0325">Glycoprotein</keyword>
<gene>
    <name evidence="6" type="ORF">METZ01_LOCUS437325</name>
</gene>
<dbReference type="PANTHER" id="PTHR43108:SF8">
    <property type="entry name" value="SD21168P"/>
    <property type="match status" value="1"/>
</dbReference>
<dbReference type="InterPro" id="IPR017850">
    <property type="entry name" value="Alkaline_phosphatase_core_sf"/>
</dbReference>
<evidence type="ECO:0000256" key="3">
    <source>
        <dbReference type="ARBA" id="ARBA00022801"/>
    </source>
</evidence>
<dbReference type="EMBL" id="UINC01177048">
    <property type="protein sequence ID" value="SVD84471.1"/>
    <property type="molecule type" value="Genomic_DNA"/>
</dbReference>
<dbReference type="InterPro" id="IPR024607">
    <property type="entry name" value="Sulfatase_CS"/>
</dbReference>
<dbReference type="AlphaFoldDB" id="A0A382YN81"/>
<proteinExistence type="inferred from homology"/>
<protein>
    <recommendedName>
        <fullName evidence="5">Sulfatase N-terminal domain-containing protein</fullName>
    </recommendedName>
</protein>
<keyword evidence="2" id="KW-0732">Signal</keyword>